<dbReference type="AlphaFoldDB" id="R0KX90"/>
<sequence>MFRDVRFLLIRRCKNQFYRHHLKTTQINLYETCIKDKDVPFKCKTVTEHANKVHCGFLTYL</sequence>
<evidence type="ECO:0000313" key="2">
    <source>
        <dbReference type="Proteomes" id="UP000016927"/>
    </source>
</evidence>
<dbReference type="HOGENOM" id="CLU_2923215_0_0_1"/>
<gene>
    <name evidence="1" type="ORF">NBO_2g0003</name>
</gene>
<organism evidence="1 2">
    <name type="scientific">Nosema bombycis (strain CQ1 / CVCC 102059)</name>
    <name type="common">Microsporidian parasite</name>
    <name type="synonym">Pebrine of silkworm</name>
    <dbReference type="NCBI Taxonomy" id="578461"/>
    <lineage>
        <taxon>Eukaryota</taxon>
        <taxon>Fungi</taxon>
        <taxon>Fungi incertae sedis</taxon>
        <taxon>Microsporidia</taxon>
        <taxon>Nosematidae</taxon>
        <taxon>Nosema</taxon>
    </lineage>
</organism>
<dbReference type="Proteomes" id="UP000016927">
    <property type="component" value="Unassembled WGS sequence"/>
</dbReference>
<reference evidence="1 2" key="1">
    <citation type="journal article" date="2013" name="BMC Genomics">
        <title>Comparative genomics of parasitic silkworm microsporidia reveal an association between genome expansion and host adaptation.</title>
        <authorList>
            <person name="Pan G."/>
            <person name="Xu J."/>
            <person name="Li T."/>
            <person name="Xia Q."/>
            <person name="Liu S.L."/>
            <person name="Zhang G."/>
            <person name="Li S."/>
            <person name="Li C."/>
            <person name="Liu H."/>
            <person name="Yang L."/>
            <person name="Liu T."/>
            <person name="Zhang X."/>
            <person name="Wu Z."/>
            <person name="Fan W."/>
            <person name="Dang X."/>
            <person name="Xiang H."/>
            <person name="Tao M."/>
            <person name="Li Y."/>
            <person name="Hu J."/>
            <person name="Li Z."/>
            <person name="Lin L."/>
            <person name="Luo J."/>
            <person name="Geng L."/>
            <person name="Wang L."/>
            <person name="Long M."/>
            <person name="Wan Y."/>
            <person name="He N."/>
            <person name="Zhang Z."/>
            <person name="Lu C."/>
            <person name="Keeling P.J."/>
            <person name="Wang J."/>
            <person name="Xiang Z."/>
            <person name="Zhou Z."/>
        </authorList>
    </citation>
    <scope>NUCLEOTIDE SEQUENCE [LARGE SCALE GENOMIC DNA]</scope>
    <source>
        <strain evidence="2">CQ1 / CVCC 102059</strain>
    </source>
</reference>
<keyword evidence="2" id="KW-1185">Reference proteome</keyword>
<proteinExistence type="predicted"/>
<accession>R0KX90</accession>
<dbReference type="VEuPathDB" id="MicrosporidiaDB:NBO_2g0003"/>
<evidence type="ECO:0000313" key="1">
    <source>
        <dbReference type="EMBL" id="EOB15511.1"/>
    </source>
</evidence>
<name>R0KX90_NOSB1</name>
<dbReference type="EMBL" id="KB908910">
    <property type="protein sequence ID" value="EOB15511.1"/>
    <property type="molecule type" value="Genomic_DNA"/>
</dbReference>
<protein>
    <submittedName>
        <fullName evidence="1">Uncharacterized protein</fullName>
    </submittedName>
</protein>